<accession>A0A392PPC9</accession>
<evidence type="ECO:0000256" key="1">
    <source>
        <dbReference type="SAM" id="Phobius"/>
    </source>
</evidence>
<evidence type="ECO:0000313" key="2">
    <source>
        <dbReference type="EMBL" id="MCI13941.1"/>
    </source>
</evidence>
<sequence length="78" mass="8638">MLLLLTQILSYSSGNGHISVGGSATLMQAFMETLVVLVGAGVFARQFYWSWMCIRKKLTIIEGEAMTLLEALREAITR</sequence>
<comment type="caution">
    <text evidence="2">The sequence shown here is derived from an EMBL/GenBank/DDBJ whole genome shotgun (WGS) entry which is preliminary data.</text>
</comment>
<keyword evidence="1" id="KW-0472">Membrane</keyword>
<dbReference type="Proteomes" id="UP000265520">
    <property type="component" value="Unassembled WGS sequence"/>
</dbReference>
<evidence type="ECO:0000313" key="3">
    <source>
        <dbReference type="Proteomes" id="UP000265520"/>
    </source>
</evidence>
<keyword evidence="1" id="KW-0812">Transmembrane</keyword>
<dbReference type="AlphaFoldDB" id="A0A392PPC9"/>
<organism evidence="2 3">
    <name type="scientific">Trifolium medium</name>
    <dbReference type="NCBI Taxonomy" id="97028"/>
    <lineage>
        <taxon>Eukaryota</taxon>
        <taxon>Viridiplantae</taxon>
        <taxon>Streptophyta</taxon>
        <taxon>Embryophyta</taxon>
        <taxon>Tracheophyta</taxon>
        <taxon>Spermatophyta</taxon>
        <taxon>Magnoliopsida</taxon>
        <taxon>eudicotyledons</taxon>
        <taxon>Gunneridae</taxon>
        <taxon>Pentapetalae</taxon>
        <taxon>rosids</taxon>
        <taxon>fabids</taxon>
        <taxon>Fabales</taxon>
        <taxon>Fabaceae</taxon>
        <taxon>Papilionoideae</taxon>
        <taxon>50 kb inversion clade</taxon>
        <taxon>NPAAA clade</taxon>
        <taxon>Hologalegina</taxon>
        <taxon>IRL clade</taxon>
        <taxon>Trifolieae</taxon>
        <taxon>Trifolium</taxon>
    </lineage>
</organism>
<protein>
    <submittedName>
        <fullName evidence="2">Uncharacterized protein</fullName>
    </submittedName>
</protein>
<keyword evidence="1" id="KW-1133">Transmembrane helix</keyword>
<feature type="transmembrane region" description="Helical" evidence="1">
    <location>
        <begin position="30"/>
        <end position="48"/>
    </location>
</feature>
<feature type="non-terminal residue" evidence="2">
    <location>
        <position position="78"/>
    </location>
</feature>
<name>A0A392PPC9_9FABA</name>
<reference evidence="2 3" key="1">
    <citation type="journal article" date="2018" name="Front. Plant Sci.">
        <title>Red Clover (Trifolium pratense) and Zigzag Clover (T. medium) - A Picture of Genomic Similarities and Differences.</title>
        <authorList>
            <person name="Dluhosova J."/>
            <person name="Istvanek J."/>
            <person name="Nedelnik J."/>
            <person name="Repkova J."/>
        </authorList>
    </citation>
    <scope>NUCLEOTIDE SEQUENCE [LARGE SCALE GENOMIC DNA]</scope>
    <source>
        <strain evidence="3">cv. 10/8</strain>
        <tissue evidence="2">Leaf</tissue>
    </source>
</reference>
<dbReference type="EMBL" id="LXQA010090269">
    <property type="protein sequence ID" value="MCI13941.1"/>
    <property type="molecule type" value="Genomic_DNA"/>
</dbReference>
<proteinExistence type="predicted"/>
<keyword evidence="3" id="KW-1185">Reference proteome</keyword>